<dbReference type="EMBL" id="FNUY01000008">
    <property type="protein sequence ID" value="SEG64946.1"/>
    <property type="molecule type" value="Genomic_DNA"/>
</dbReference>
<protein>
    <submittedName>
        <fullName evidence="2">Uncharacterized protein</fullName>
    </submittedName>
</protein>
<keyword evidence="3" id="KW-1185">Reference proteome</keyword>
<dbReference type="Proteomes" id="UP000236743">
    <property type="component" value="Unassembled WGS sequence"/>
</dbReference>
<feature type="region of interest" description="Disordered" evidence="1">
    <location>
        <begin position="112"/>
        <end position="163"/>
    </location>
</feature>
<name>A0A1H6BXQ0_9HYPH</name>
<dbReference type="OrthoDB" id="8265950at2"/>
<feature type="compositionally biased region" description="Acidic residues" evidence="1">
    <location>
        <begin position="146"/>
        <end position="156"/>
    </location>
</feature>
<dbReference type="RefSeq" id="WP_103874098.1">
    <property type="nucleotide sequence ID" value="NZ_FNUY01000008.1"/>
</dbReference>
<sequence length="163" mass="17200">MQTANIMLALGGDVGNTIPKYGVTAAEVALLRAVHGDEAVFDVEPTGEIERSNRAELGRLNLEYAGSRLVGTDTRAVSALFPGAAARVYESFDELELDESFFKAKTRVTANSAVEPVPSAQEKPAETKKATKGKKAAAAVPAPEPQAEDDGIEDMTDTNSAFS</sequence>
<reference evidence="2 3" key="1">
    <citation type="submission" date="2016-10" db="EMBL/GenBank/DDBJ databases">
        <authorList>
            <person name="de Groot N.N."/>
        </authorList>
    </citation>
    <scope>NUCLEOTIDE SEQUENCE [LARGE SCALE GENOMIC DNA]</scope>
    <source>
        <strain evidence="2 3">DSM 26656</strain>
    </source>
</reference>
<evidence type="ECO:0000256" key="1">
    <source>
        <dbReference type="SAM" id="MobiDB-lite"/>
    </source>
</evidence>
<evidence type="ECO:0000313" key="3">
    <source>
        <dbReference type="Proteomes" id="UP000236743"/>
    </source>
</evidence>
<dbReference type="AlphaFoldDB" id="A0A1H6BXQ0"/>
<accession>A0A1H6BXQ0</accession>
<gene>
    <name evidence="2" type="ORF">SAMN04488115_108139</name>
</gene>
<proteinExistence type="predicted"/>
<evidence type="ECO:0000313" key="2">
    <source>
        <dbReference type="EMBL" id="SEG64946.1"/>
    </source>
</evidence>
<organism evidence="2 3">
    <name type="scientific">Bosea lathyri</name>
    <dbReference type="NCBI Taxonomy" id="1036778"/>
    <lineage>
        <taxon>Bacteria</taxon>
        <taxon>Pseudomonadati</taxon>
        <taxon>Pseudomonadota</taxon>
        <taxon>Alphaproteobacteria</taxon>
        <taxon>Hyphomicrobiales</taxon>
        <taxon>Boseaceae</taxon>
        <taxon>Bosea</taxon>
    </lineage>
</organism>